<dbReference type="AlphaFoldDB" id="A0A645DGN7"/>
<feature type="domain" description="Glycoside hydrolase family 20 catalytic" evidence="5">
    <location>
        <begin position="1"/>
        <end position="87"/>
    </location>
</feature>
<evidence type="ECO:0000313" key="8">
    <source>
        <dbReference type="EMBL" id="MPM88506.1"/>
    </source>
</evidence>
<gene>
    <name evidence="8" type="ORF">SDC9_135610</name>
</gene>
<dbReference type="SUPFAM" id="SSF51445">
    <property type="entry name" value="(Trans)glycosidases"/>
    <property type="match status" value="1"/>
</dbReference>
<dbReference type="GO" id="GO:0005975">
    <property type="term" value="P:carbohydrate metabolic process"/>
    <property type="evidence" value="ECO:0007669"/>
    <property type="project" value="InterPro"/>
</dbReference>
<dbReference type="InterPro" id="IPR025705">
    <property type="entry name" value="Beta_hexosaminidase_sua/sub"/>
</dbReference>
<comment type="caution">
    <text evidence="8">The sequence shown here is derived from an EMBL/GenBank/DDBJ whole genome shotgun (WGS) entry which is preliminary data.</text>
</comment>
<feature type="domain" description="F5/8 type C" evidence="6">
    <location>
        <begin position="225"/>
        <end position="327"/>
    </location>
</feature>
<sequence>MTPNSHLYFDHYQSIDTELEPYAIGGYSSVRKVYEWDPLPASLTNEEQKHILGAQANVWTEYIATFKHVQYMVLPRLAALCEVQWSKPEQKNYFNFLKRIPNLVGIYKLNNYNYARHLFDVSADFTSNPKDRSVDVKLLTLDKAPIHYTLDGSEPTPSSAVYSDILKIKQNAQLRAVVFRGQEASRILKDEILFSKSTLKPIKALQPLNEKYMFNGITTLVDGLHGNKNYKTGRWIAVYGNDMNALIDLEKSTTIQEVAISVCVDKGAWVFDERSLSIETSVDGVTYKRVAMENYPPMKKDDANGVIAHKLSFSPVEARYVKVMIGSEQFLPDWHSGKGSKGFLFVDEITIN</sequence>
<evidence type="ECO:0000256" key="1">
    <source>
        <dbReference type="ARBA" id="ARBA00001231"/>
    </source>
</evidence>
<dbReference type="SUPFAM" id="SSF49785">
    <property type="entry name" value="Galactose-binding domain-like"/>
    <property type="match status" value="1"/>
</dbReference>
<evidence type="ECO:0000259" key="5">
    <source>
        <dbReference type="Pfam" id="PF00728"/>
    </source>
</evidence>
<evidence type="ECO:0000259" key="7">
    <source>
        <dbReference type="Pfam" id="PF13290"/>
    </source>
</evidence>
<organism evidence="8">
    <name type="scientific">bioreactor metagenome</name>
    <dbReference type="NCBI Taxonomy" id="1076179"/>
    <lineage>
        <taxon>unclassified sequences</taxon>
        <taxon>metagenomes</taxon>
        <taxon>ecological metagenomes</taxon>
    </lineage>
</organism>
<evidence type="ECO:0000256" key="4">
    <source>
        <dbReference type="ARBA" id="ARBA00022801"/>
    </source>
</evidence>
<dbReference type="GO" id="GO:0030203">
    <property type="term" value="P:glycosaminoglycan metabolic process"/>
    <property type="evidence" value="ECO:0007669"/>
    <property type="project" value="TreeGrafter"/>
</dbReference>
<dbReference type="EC" id="3.2.1.52" evidence="3"/>
<dbReference type="InterPro" id="IPR000421">
    <property type="entry name" value="FA58C"/>
</dbReference>
<dbReference type="Pfam" id="PF00754">
    <property type="entry name" value="F5_F8_type_C"/>
    <property type="match status" value="1"/>
</dbReference>
<proteinExistence type="inferred from homology"/>
<comment type="similarity">
    <text evidence="2">Belongs to the glycosyl hydrolase 20 family.</text>
</comment>
<dbReference type="Pfam" id="PF13290">
    <property type="entry name" value="CHB_HEX_C_1"/>
    <property type="match status" value="1"/>
</dbReference>
<dbReference type="InterPro" id="IPR008979">
    <property type="entry name" value="Galactose-bd-like_sf"/>
</dbReference>
<evidence type="ECO:0000256" key="2">
    <source>
        <dbReference type="ARBA" id="ARBA00006285"/>
    </source>
</evidence>
<dbReference type="GO" id="GO:0004563">
    <property type="term" value="F:beta-N-acetylhexosaminidase activity"/>
    <property type="evidence" value="ECO:0007669"/>
    <property type="project" value="UniProtKB-EC"/>
</dbReference>
<protein>
    <recommendedName>
        <fullName evidence="3">beta-N-acetylhexosaminidase</fullName>
        <ecNumber evidence="3">3.2.1.52</ecNumber>
    </recommendedName>
</protein>
<comment type="catalytic activity">
    <reaction evidence="1">
        <text>Hydrolysis of terminal non-reducing N-acetyl-D-hexosamine residues in N-acetyl-beta-D-hexosaminides.</text>
        <dbReference type="EC" id="3.2.1.52"/>
    </reaction>
</comment>
<dbReference type="PANTHER" id="PTHR22600:SF57">
    <property type="entry name" value="BETA-N-ACETYLHEXOSAMINIDASE"/>
    <property type="match status" value="1"/>
</dbReference>
<dbReference type="Gene3D" id="3.20.20.80">
    <property type="entry name" value="Glycosidases"/>
    <property type="match status" value="1"/>
</dbReference>
<dbReference type="InterPro" id="IPR015883">
    <property type="entry name" value="Glyco_hydro_20_cat"/>
</dbReference>
<accession>A0A645DGN7</accession>
<feature type="domain" description="GH29D-like beta-sandwich" evidence="7">
    <location>
        <begin position="133"/>
        <end position="184"/>
    </location>
</feature>
<dbReference type="InterPro" id="IPR059177">
    <property type="entry name" value="GH29D-like_dom"/>
</dbReference>
<name>A0A645DGN7_9ZZZZ</name>
<dbReference type="Pfam" id="PF00728">
    <property type="entry name" value="Glyco_hydro_20"/>
    <property type="match status" value="1"/>
</dbReference>
<dbReference type="PANTHER" id="PTHR22600">
    <property type="entry name" value="BETA-HEXOSAMINIDASE"/>
    <property type="match status" value="1"/>
</dbReference>
<dbReference type="InterPro" id="IPR017853">
    <property type="entry name" value="GH"/>
</dbReference>
<evidence type="ECO:0000256" key="3">
    <source>
        <dbReference type="ARBA" id="ARBA00012663"/>
    </source>
</evidence>
<dbReference type="Gene3D" id="2.60.120.260">
    <property type="entry name" value="Galactose-binding domain-like"/>
    <property type="match status" value="1"/>
</dbReference>
<dbReference type="EMBL" id="VSSQ01036114">
    <property type="protein sequence ID" value="MPM88506.1"/>
    <property type="molecule type" value="Genomic_DNA"/>
</dbReference>
<dbReference type="GO" id="GO:0016020">
    <property type="term" value="C:membrane"/>
    <property type="evidence" value="ECO:0007669"/>
    <property type="project" value="TreeGrafter"/>
</dbReference>
<keyword evidence="4" id="KW-0378">Hydrolase</keyword>
<reference evidence="8" key="1">
    <citation type="submission" date="2019-08" db="EMBL/GenBank/DDBJ databases">
        <authorList>
            <person name="Kucharzyk K."/>
            <person name="Murdoch R.W."/>
            <person name="Higgins S."/>
            <person name="Loffler F."/>
        </authorList>
    </citation>
    <scope>NUCLEOTIDE SEQUENCE</scope>
</reference>
<evidence type="ECO:0000259" key="6">
    <source>
        <dbReference type="Pfam" id="PF00754"/>
    </source>
</evidence>